<sequence>MRPDITPDNKKKDDSYSFMTTSVSTIQPHPNTPGISHHKGYTIIQPAFKEHKNNIGFDDVDDEHTSPHQPDKISVKTKTKNRPSDSGSRSRTSEKHQSQEHKSKKASLKRSVGYRKSKEKHQEFSGAIKSRPRASSSGARPSGIYQSQEYKSQKASVERLVESGKETDTYQEFSSTVEPKAPDRYQKPTKSRPLTVNLHPEPLEDASKESQSKDFQLGDSKPLPKSFSILALCC</sequence>
<organism evidence="1 2">
    <name type="scientific">Entomophthora muscae</name>
    <dbReference type="NCBI Taxonomy" id="34485"/>
    <lineage>
        <taxon>Eukaryota</taxon>
        <taxon>Fungi</taxon>
        <taxon>Fungi incertae sedis</taxon>
        <taxon>Zoopagomycota</taxon>
        <taxon>Entomophthoromycotina</taxon>
        <taxon>Entomophthoromycetes</taxon>
        <taxon>Entomophthorales</taxon>
        <taxon>Entomophthoraceae</taxon>
        <taxon>Entomophthora</taxon>
    </lineage>
</organism>
<comment type="caution">
    <text evidence="1">The sequence shown here is derived from an EMBL/GenBank/DDBJ whole genome shotgun (WGS) entry which is preliminary data.</text>
</comment>
<name>A0ACC2U956_9FUNG</name>
<accession>A0ACC2U956</accession>
<keyword evidence="2" id="KW-1185">Reference proteome</keyword>
<dbReference type="EMBL" id="QTSX02000969">
    <property type="protein sequence ID" value="KAJ9083588.1"/>
    <property type="molecule type" value="Genomic_DNA"/>
</dbReference>
<evidence type="ECO:0000313" key="1">
    <source>
        <dbReference type="EMBL" id="KAJ9083588.1"/>
    </source>
</evidence>
<reference evidence="1" key="1">
    <citation type="submission" date="2022-04" db="EMBL/GenBank/DDBJ databases">
        <title>Genome of the entomopathogenic fungus Entomophthora muscae.</title>
        <authorList>
            <person name="Elya C."/>
            <person name="Lovett B.R."/>
            <person name="Lee E."/>
            <person name="Macias A.M."/>
            <person name="Hajek A.E."/>
            <person name="De Bivort B.L."/>
            <person name="Kasson M.T."/>
            <person name="De Fine Licht H.H."/>
            <person name="Stajich J.E."/>
        </authorList>
    </citation>
    <scope>NUCLEOTIDE SEQUENCE</scope>
    <source>
        <strain evidence="1">Berkeley</strain>
    </source>
</reference>
<protein>
    <submittedName>
        <fullName evidence="1">Uncharacterized protein</fullName>
    </submittedName>
</protein>
<gene>
    <name evidence="1" type="ORF">DSO57_1033231</name>
</gene>
<dbReference type="Proteomes" id="UP001165960">
    <property type="component" value="Unassembled WGS sequence"/>
</dbReference>
<evidence type="ECO:0000313" key="2">
    <source>
        <dbReference type="Proteomes" id="UP001165960"/>
    </source>
</evidence>
<proteinExistence type="predicted"/>